<comment type="similarity">
    <text evidence="3 10">Belongs to the acyl-CoA oxidase family.</text>
</comment>
<keyword evidence="8" id="KW-0443">Lipid metabolism</keyword>
<dbReference type="GO" id="GO:0071949">
    <property type="term" value="F:FAD binding"/>
    <property type="evidence" value="ECO:0007669"/>
    <property type="project" value="InterPro"/>
</dbReference>
<dbReference type="InterPro" id="IPR046373">
    <property type="entry name" value="Acyl-CoA_Oxase/DH_mid-dom_sf"/>
</dbReference>
<dbReference type="Pfam" id="PF14749">
    <property type="entry name" value="Acyl-CoA_ox_N"/>
    <property type="match status" value="1"/>
</dbReference>
<feature type="domain" description="Acyl-CoA oxidase C-alpha1" evidence="15">
    <location>
        <begin position="287"/>
        <end position="447"/>
    </location>
</feature>
<evidence type="ECO:0000256" key="5">
    <source>
        <dbReference type="ARBA" id="ARBA00022827"/>
    </source>
</evidence>
<dbReference type="GO" id="GO:0003997">
    <property type="term" value="F:acyl-CoA oxidase activity"/>
    <property type="evidence" value="ECO:0007669"/>
    <property type="project" value="InterPro"/>
</dbReference>
<dbReference type="Pfam" id="PF22924">
    <property type="entry name" value="ACOX_C_alpha1"/>
    <property type="match status" value="1"/>
</dbReference>
<protein>
    <recommendedName>
        <fullName evidence="10">Acyl-coenzyme A oxidase</fullName>
    </recommendedName>
</protein>
<dbReference type="AlphaFoldDB" id="J0D9X4"/>
<evidence type="ECO:0000256" key="9">
    <source>
        <dbReference type="ARBA" id="ARBA00023140"/>
    </source>
</evidence>
<comment type="subcellular location">
    <subcellularLocation>
        <location evidence="2">Peroxisome</location>
    </subcellularLocation>
</comment>
<dbReference type="GO" id="GO:0033540">
    <property type="term" value="P:fatty acid beta-oxidation using acyl-CoA oxidase"/>
    <property type="evidence" value="ECO:0007669"/>
    <property type="project" value="UniProtKB-UniPathway"/>
</dbReference>
<evidence type="ECO:0000259" key="14">
    <source>
        <dbReference type="Pfam" id="PF14749"/>
    </source>
</evidence>
<evidence type="ECO:0000256" key="4">
    <source>
        <dbReference type="ARBA" id="ARBA00022630"/>
    </source>
</evidence>
<feature type="binding site" evidence="12">
    <location>
        <position position="149"/>
    </location>
    <ligand>
        <name>FAD</name>
        <dbReference type="ChEBI" id="CHEBI:57692"/>
    </ligand>
</feature>
<proteinExistence type="inferred from homology"/>
<keyword evidence="7" id="KW-0560">Oxidoreductase</keyword>
<comment type="cofactor">
    <cofactor evidence="1">
        <name>FAD</name>
        <dbReference type="ChEBI" id="CHEBI:57692"/>
    </cofactor>
</comment>
<evidence type="ECO:0000256" key="8">
    <source>
        <dbReference type="ARBA" id="ARBA00023098"/>
    </source>
</evidence>
<dbReference type="PIRSF" id="PIRSF000168">
    <property type="entry name" value="Acyl-CoA_oxidase"/>
    <property type="match status" value="1"/>
</dbReference>
<feature type="binding site" evidence="12">
    <location>
        <position position="188"/>
    </location>
    <ligand>
        <name>FAD</name>
        <dbReference type="ChEBI" id="CHEBI:57692"/>
    </ligand>
</feature>
<dbReference type="InterPro" id="IPR009100">
    <property type="entry name" value="AcylCoA_DH/oxidase_NM_dom_sf"/>
</dbReference>
<dbReference type="Gene3D" id="2.40.110.10">
    <property type="entry name" value="Butyryl-CoA Dehydrogenase, subunit A, domain 2"/>
    <property type="match status" value="1"/>
</dbReference>
<name>J0D9X4_AURST</name>
<accession>J0D9X4</accession>
<dbReference type="OrthoDB" id="538336at2759"/>
<dbReference type="FunFam" id="2.40.110.10:FF:000003">
    <property type="entry name" value="Acyl-coenzyme A oxidase"/>
    <property type="match status" value="1"/>
</dbReference>
<keyword evidence="5 10" id="KW-0274">FAD</keyword>
<dbReference type="eggNOG" id="KOG0136">
    <property type="taxonomic scope" value="Eukaryota"/>
</dbReference>
<evidence type="ECO:0000256" key="7">
    <source>
        <dbReference type="ARBA" id="ARBA00023002"/>
    </source>
</evidence>
<dbReference type="GO" id="GO:0055088">
    <property type="term" value="P:lipid homeostasis"/>
    <property type="evidence" value="ECO:0007669"/>
    <property type="project" value="TreeGrafter"/>
</dbReference>
<evidence type="ECO:0000256" key="1">
    <source>
        <dbReference type="ARBA" id="ARBA00001974"/>
    </source>
</evidence>
<dbReference type="KEGG" id="adl:AURDEDRAFT_92585"/>
<dbReference type="InterPro" id="IPR055060">
    <property type="entry name" value="ACOX_C_alpha1"/>
</dbReference>
<dbReference type="PANTHER" id="PTHR10909:SF250">
    <property type="entry name" value="PEROXISOMAL ACYL-COENZYME A OXIDASE 1"/>
    <property type="match status" value="1"/>
</dbReference>
<gene>
    <name evidence="16" type="ORF">AURDEDRAFT_92585</name>
</gene>
<dbReference type="InterPro" id="IPR029320">
    <property type="entry name" value="Acyl-CoA_ox_N"/>
</dbReference>
<dbReference type="Pfam" id="PF01756">
    <property type="entry name" value="ACOX"/>
    <property type="match status" value="1"/>
</dbReference>
<evidence type="ECO:0000256" key="3">
    <source>
        <dbReference type="ARBA" id="ARBA00006288"/>
    </source>
</evidence>
<evidence type="ECO:0000256" key="11">
    <source>
        <dbReference type="PIRSR" id="PIRSR000168-1"/>
    </source>
</evidence>
<dbReference type="InterPro" id="IPR036250">
    <property type="entry name" value="AcylCo_DH-like_C"/>
</dbReference>
<evidence type="ECO:0000313" key="17">
    <source>
        <dbReference type="Proteomes" id="UP000006514"/>
    </source>
</evidence>
<feature type="domain" description="Acyl-CoA oxidase C-terminal" evidence="13">
    <location>
        <begin position="514"/>
        <end position="640"/>
    </location>
</feature>
<evidence type="ECO:0000256" key="2">
    <source>
        <dbReference type="ARBA" id="ARBA00004275"/>
    </source>
</evidence>
<dbReference type="SUPFAM" id="SSF56645">
    <property type="entry name" value="Acyl-CoA dehydrogenase NM domain-like"/>
    <property type="match status" value="1"/>
</dbReference>
<sequence>MASTGVPLEARAQARADMARARSRTSFDIVPVRHWLHGDAEAWENHAQLVRIVSHEAVVNLPGRPFMSREERYANGQAIINRFNELRIQNQWSDEQLERALLVTGQILPSSLHATAFQPVILRQGSDEQIRLWGPAISARAIIGCYAQTELGHGTDVAALETTATFDPKTDEFVLHSPTLTSTKWWIGGLGRTATHAVVQAQLHLQGKALGPHLFFVQLRSLEDHSTLPGRTIGDIGPKALGAHQAVDHGFLRFDSVRIPRFNMLSKFAKVTREGQYVQPPHAKLVYGGMLYIRAQMNHHAVWLLGKAITISIRYCTIRRQGKVGADGLAPQVISYPSTYYRLLPILANAYVFNAIAHHLHAEYEAMSALLARGDASLLPEVHIALAAMKVLVSTDALAGLDIARRAMGGHGFSEFAGGGRLLADHTPAVTYEGDNYVLDKQVVRAAVKGHQMGVQLPAESLSVFAFLGQLAAPMSAPVSARDLAQTLRYRAANVVKNFAQLKDSTQDPGAEARVSRAVGDAYVAGIAANALEQGLPGGEPVHRLFLLHLLTTVESALADLPNVDSRALRAHIGAACADILPDAIGLTDAFGFTDWELDSALGVYDGAVYDALWERASKSGFNAASPHEKEYKAHIMAILERGRKEVARL</sequence>
<dbReference type="SUPFAM" id="SSF47203">
    <property type="entry name" value="Acyl-CoA dehydrogenase C-terminal domain-like"/>
    <property type="match status" value="2"/>
</dbReference>
<dbReference type="PANTHER" id="PTHR10909">
    <property type="entry name" value="ELECTRON TRANSPORT OXIDOREDUCTASE"/>
    <property type="match status" value="1"/>
</dbReference>
<dbReference type="GO" id="GO:0005777">
    <property type="term" value="C:peroxisome"/>
    <property type="evidence" value="ECO:0007669"/>
    <property type="project" value="UniProtKB-SubCell"/>
</dbReference>
<evidence type="ECO:0000256" key="10">
    <source>
        <dbReference type="PIRNR" id="PIRNR000168"/>
    </source>
</evidence>
<evidence type="ECO:0000256" key="6">
    <source>
        <dbReference type="ARBA" id="ARBA00022832"/>
    </source>
</evidence>
<dbReference type="UniPathway" id="UPA00661"/>
<dbReference type="GO" id="GO:0005504">
    <property type="term" value="F:fatty acid binding"/>
    <property type="evidence" value="ECO:0007669"/>
    <property type="project" value="TreeGrafter"/>
</dbReference>
<dbReference type="Gene3D" id="1.10.540.10">
    <property type="entry name" value="Acyl-CoA dehydrogenase/oxidase, N-terminal domain"/>
    <property type="match status" value="1"/>
</dbReference>
<keyword evidence="4 10" id="KW-0285">Flavoprotein</keyword>
<keyword evidence="9" id="KW-0576">Peroxisome</keyword>
<evidence type="ECO:0000313" key="16">
    <source>
        <dbReference type="EMBL" id="EJD36707.1"/>
    </source>
</evidence>
<dbReference type="InterPro" id="IPR037069">
    <property type="entry name" value="AcylCoA_DH/ox_N_sf"/>
</dbReference>
<keyword evidence="6" id="KW-0276">Fatty acid metabolism</keyword>
<dbReference type="EMBL" id="JH687855">
    <property type="protein sequence ID" value="EJD36707.1"/>
    <property type="molecule type" value="Genomic_DNA"/>
</dbReference>
<evidence type="ECO:0000259" key="13">
    <source>
        <dbReference type="Pfam" id="PF01756"/>
    </source>
</evidence>
<organism evidence="16 17">
    <name type="scientific">Auricularia subglabra (strain TFB-10046 / SS5)</name>
    <name type="common">White-rot fungus</name>
    <name type="synonym">Auricularia delicata (strain TFB10046)</name>
    <dbReference type="NCBI Taxonomy" id="717982"/>
    <lineage>
        <taxon>Eukaryota</taxon>
        <taxon>Fungi</taxon>
        <taxon>Dikarya</taxon>
        <taxon>Basidiomycota</taxon>
        <taxon>Agaricomycotina</taxon>
        <taxon>Agaricomycetes</taxon>
        <taxon>Auriculariales</taxon>
        <taxon>Auriculariaceae</taxon>
        <taxon>Auricularia</taxon>
    </lineage>
</organism>
<evidence type="ECO:0000256" key="12">
    <source>
        <dbReference type="PIRSR" id="PIRSR000168-2"/>
    </source>
</evidence>
<dbReference type="OMA" id="GINHEYM"/>
<dbReference type="InterPro" id="IPR002655">
    <property type="entry name" value="Acyl-CoA_oxidase_C"/>
</dbReference>
<dbReference type="InParanoid" id="J0D9X4"/>
<dbReference type="Proteomes" id="UP000006514">
    <property type="component" value="Unassembled WGS sequence"/>
</dbReference>
<keyword evidence="17" id="KW-1185">Reference proteome</keyword>
<dbReference type="Gene3D" id="1.20.140.10">
    <property type="entry name" value="Butyryl-CoA Dehydrogenase, subunit A, domain 3"/>
    <property type="match status" value="2"/>
</dbReference>
<dbReference type="InterPro" id="IPR012258">
    <property type="entry name" value="Acyl-CoA_oxidase"/>
</dbReference>
<feature type="domain" description="Acyl-coenzyme A oxidase N-terminal" evidence="14">
    <location>
        <begin position="33"/>
        <end position="143"/>
    </location>
</feature>
<feature type="active site" description="Proton acceptor" evidence="11">
    <location>
        <position position="433"/>
    </location>
</feature>
<reference evidence="17" key="1">
    <citation type="journal article" date="2012" name="Science">
        <title>The Paleozoic origin of enzymatic lignin decomposition reconstructed from 31 fungal genomes.</title>
        <authorList>
            <person name="Floudas D."/>
            <person name="Binder M."/>
            <person name="Riley R."/>
            <person name="Barry K."/>
            <person name="Blanchette R.A."/>
            <person name="Henrissat B."/>
            <person name="Martinez A.T."/>
            <person name="Otillar R."/>
            <person name="Spatafora J.W."/>
            <person name="Yadav J.S."/>
            <person name="Aerts A."/>
            <person name="Benoit I."/>
            <person name="Boyd A."/>
            <person name="Carlson A."/>
            <person name="Copeland A."/>
            <person name="Coutinho P.M."/>
            <person name="de Vries R.P."/>
            <person name="Ferreira P."/>
            <person name="Findley K."/>
            <person name="Foster B."/>
            <person name="Gaskell J."/>
            <person name="Glotzer D."/>
            <person name="Gorecki P."/>
            <person name="Heitman J."/>
            <person name="Hesse C."/>
            <person name="Hori C."/>
            <person name="Igarashi K."/>
            <person name="Jurgens J.A."/>
            <person name="Kallen N."/>
            <person name="Kersten P."/>
            <person name="Kohler A."/>
            <person name="Kuees U."/>
            <person name="Kumar T.K.A."/>
            <person name="Kuo A."/>
            <person name="LaButti K."/>
            <person name="Larrondo L.F."/>
            <person name="Lindquist E."/>
            <person name="Ling A."/>
            <person name="Lombard V."/>
            <person name="Lucas S."/>
            <person name="Lundell T."/>
            <person name="Martin R."/>
            <person name="McLaughlin D.J."/>
            <person name="Morgenstern I."/>
            <person name="Morin E."/>
            <person name="Murat C."/>
            <person name="Nagy L.G."/>
            <person name="Nolan M."/>
            <person name="Ohm R.A."/>
            <person name="Patyshakuliyeva A."/>
            <person name="Rokas A."/>
            <person name="Ruiz-Duenas F.J."/>
            <person name="Sabat G."/>
            <person name="Salamov A."/>
            <person name="Samejima M."/>
            <person name="Schmutz J."/>
            <person name="Slot J.C."/>
            <person name="St John F."/>
            <person name="Stenlid J."/>
            <person name="Sun H."/>
            <person name="Sun S."/>
            <person name="Syed K."/>
            <person name="Tsang A."/>
            <person name="Wiebenga A."/>
            <person name="Young D."/>
            <person name="Pisabarro A."/>
            <person name="Eastwood D.C."/>
            <person name="Martin F."/>
            <person name="Cullen D."/>
            <person name="Grigoriev I.V."/>
            <person name="Hibbett D.S."/>
        </authorList>
    </citation>
    <scope>NUCLEOTIDE SEQUENCE [LARGE SCALE GENOMIC DNA]</scope>
    <source>
        <strain evidence="17">TFB10046</strain>
    </source>
</reference>
<evidence type="ECO:0000259" key="15">
    <source>
        <dbReference type="Pfam" id="PF22924"/>
    </source>
</evidence>